<dbReference type="InterPro" id="IPR017871">
    <property type="entry name" value="ABC_transporter-like_CS"/>
</dbReference>
<feature type="domain" description="ABC transporter" evidence="6">
    <location>
        <begin position="2"/>
        <end position="240"/>
    </location>
</feature>
<accession>A0ABV1L2U1</accession>
<keyword evidence="2" id="KW-0813">Transport</keyword>
<keyword evidence="9" id="KW-1185">Reference proteome</keyword>
<feature type="domain" description="SpoVT-AbrB" evidence="7">
    <location>
        <begin position="248"/>
        <end position="293"/>
    </location>
</feature>
<gene>
    <name evidence="8" type="ORF">QJS35_29785</name>
</gene>
<name>A0ABV1L2U1_9BACL</name>
<dbReference type="PROSITE" id="PS50893">
    <property type="entry name" value="ABC_TRANSPORTER_2"/>
    <property type="match status" value="1"/>
</dbReference>
<reference evidence="8 9" key="1">
    <citation type="journal article" date="2023" name="Genome Announc.">
        <title>Pan-Genome Analyses of the Genus Cohnella and Proposal of the Novel Species Cohnella silvisoli sp. nov., Isolated from Forest Soil.</title>
        <authorList>
            <person name="Wang C."/>
            <person name="Mao L."/>
            <person name="Bao G."/>
            <person name="Zhu H."/>
        </authorList>
    </citation>
    <scope>NUCLEOTIDE SEQUENCE [LARGE SCALE GENOMIC DNA]</scope>
    <source>
        <strain evidence="8 9">NL03-T5-1</strain>
    </source>
</reference>
<dbReference type="CDD" id="cd03255">
    <property type="entry name" value="ABC_MJ0796_LolCDE_FtsE"/>
    <property type="match status" value="1"/>
</dbReference>
<dbReference type="PROSITE" id="PS00211">
    <property type="entry name" value="ABC_TRANSPORTER_1"/>
    <property type="match status" value="1"/>
</dbReference>
<evidence type="ECO:0000256" key="4">
    <source>
        <dbReference type="ARBA" id="ARBA00022840"/>
    </source>
</evidence>
<evidence type="ECO:0000313" key="8">
    <source>
        <dbReference type="EMBL" id="MEQ4486573.1"/>
    </source>
</evidence>
<dbReference type="InterPro" id="IPR027417">
    <property type="entry name" value="P-loop_NTPase"/>
</dbReference>
<dbReference type="RefSeq" id="WP_232189643.1">
    <property type="nucleotide sequence ID" value="NZ_JAIOAP010000021.1"/>
</dbReference>
<dbReference type="Proteomes" id="UP001493487">
    <property type="component" value="Unassembled WGS sequence"/>
</dbReference>
<keyword evidence="3" id="KW-0547">Nucleotide-binding</keyword>
<dbReference type="PANTHER" id="PTHR42798">
    <property type="entry name" value="LIPOPROTEIN-RELEASING SYSTEM ATP-BINDING PROTEIN LOLD"/>
    <property type="match status" value="1"/>
</dbReference>
<proteinExistence type="inferred from homology"/>
<protein>
    <submittedName>
        <fullName evidence="8">ABC transporter ATP-binding protein</fullName>
    </submittedName>
</protein>
<sequence>MINCEGLVKIYKAADLEVFALQGLDLRVESGELMAIIGNSGSGKSTLLNMLGGLDRPSAGGLEIDGKNMLKMSERDLVKYKRESVGFVWQNNARNLIPYLTALENVELPILLKGKRKRMRALELLESVGLTHRKNNKLHQLSGGEQQRVAIAIALANHPKLLLADEPTGSVDSRMADQILDLFRELNRTIGITIVIVTHDPLLAKKVDRVVAIRDGKISSEMLRRKSYAEELAELERGIEQTEEDSHVEYAILDKAGRLQVPATYLESIGVKDSNKVKLELVEGKIVLTSPEEAS</sequence>
<dbReference type="InterPro" id="IPR017911">
    <property type="entry name" value="MacB-like_ATP-bd"/>
</dbReference>
<keyword evidence="5" id="KW-0238">DNA-binding</keyword>
<dbReference type="InterPro" id="IPR007159">
    <property type="entry name" value="SpoVT-AbrB_dom"/>
</dbReference>
<dbReference type="Pfam" id="PF00005">
    <property type="entry name" value="ABC_tran"/>
    <property type="match status" value="1"/>
</dbReference>
<dbReference type="PANTHER" id="PTHR42798:SF2">
    <property type="entry name" value="ABC TRANSPORTER ATP-BINDING PROTEIN MG467-RELATED"/>
    <property type="match status" value="1"/>
</dbReference>
<comment type="caution">
    <text evidence="8">The sequence shown here is derived from an EMBL/GenBank/DDBJ whole genome shotgun (WGS) entry which is preliminary data.</text>
</comment>
<evidence type="ECO:0000259" key="7">
    <source>
        <dbReference type="PROSITE" id="PS51740"/>
    </source>
</evidence>
<dbReference type="SMART" id="SM00382">
    <property type="entry name" value="AAA"/>
    <property type="match status" value="1"/>
</dbReference>
<keyword evidence="4 8" id="KW-0067">ATP-binding</keyword>
<organism evidence="8 9">
    <name type="scientific">Cohnella silvisoli</name>
    <dbReference type="NCBI Taxonomy" id="2873699"/>
    <lineage>
        <taxon>Bacteria</taxon>
        <taxon>Bacillati</taxon>
        <taxon>Bacillota</taxon>
        <taxon>Bacilli</taxon>
        <taxon>Bacillales</taxon>
        <taxon>Paenibacillaceae</taxon>
        <taxon>Cohnella</taxon>
    </lineage>
</organism>
<evidence type="ECO:0000313" key="9">
    <source>
        <dbReference type="Proteomes" id="UP001493487"/>
    </source>
</evidence>
<evidence type="ECO:0000256" key="2">
    <source>
        <dbReference type="ARBA" id="ARBA00022448"/>
    </source>
</evidence>
<evidence type="ECO:0000256" key="3">
    <source>
        <dbReference type="ARBA" id="ARBA00022741"/>
    </source>
</evidence>
<evidence type="ECO:0000256" key="1">
    <source>
        <dbReference type="ARBA" id="ARBA00005417"/>
    </source>
</evidence>
<evidence type="ECO:0000259" key="6">
    <source>
        <dbReference type="PROSITE" id="PS50893"/>
    </source>
</evidence>
<dbReference type="SUPFAM" id="SSF52540">
    <property type="entry name" value="P-loop containing nucleoside triphosphate hydrolases"/>
    <property type="match status" value="1"/>
</dbReference>
<dbReference type="EMBL" id="JASKHM010000023">
    <property type="protein sequence ID" value="MEQ4486573.1"/>
    <property type="molecule type" value="Genomic_DNA"/>
</dbReference>
<dbReference type="Gene3D" id="3.40.50.300">
    <property type="entry name" value="P-loop containing nucleotide triphosphate hydrolases"/>
    <property type="match status" value="1"/>
</dbReference>
<dbReference type="PROSITE" id="PS51740">
    <property type="entry name" value="SPOVT_ABRB"/>
    <property type="match status" value="1"/>
</dbReference>
<dbReference type="InterPro" id="IPR003439">
    <property type="entry name" value="ABC_transporter-like_ATP-bd"/>
</dbReference>
<dbReference type="GO" id="GO:0005524">
    <property type="term" value="F:ATP binding"/>
    <property type="evidence" value="ECO:0007669"/>
    <property type="project" value="UniProtKB-KW"/>
</dbReference>
<comment type="similarity">
    <text evidence="1">Belongs to the ABC transporter superfamily.</text>
</comment>
<dbReference type="InterPro" id="IPR003593">
    <property type="entry name" value="AAA+_ATPase"/>
</dbReference>
<evidence type="ECO:0000256" key="5">
    <source>
        <dbReference type="PROSITE-ProRule" id="PRU01076"/>
    </source>
</evidence>